<sequence length="338" mass="37153">MIIDWHNHWLSPRSIDLLLARTEAPYLRRSEDGTLTYTGAGKALARPSLALDRGFHDIPTRLAHLDEAGVDRQVISWPTTFGLDGVLEADFTVPFFKAWNEDLAVLVRKHPDRFTGLAALPTADIAWSAAELQRAHDVYGFIGGVLPVGAFLTLEGAETLRPIFEVAERNHSHIYLHTGAAHPSIPGQWSSTLRQDAAWARWLLEVNSHFAASIITLTLGGFLDRYPNVTVQIAMLGGTLSFLEEAITTRSRPEADPDVPASLKRVFIDTGVMGQGPNALASAYRVFGPDRILFGSDYPLVPSQRTLEVVEQSGLSHKQKSLLLAGNGEHLLKQLVRS</sequence>
<dbReference type="RefSeq" id="WP_128912075.1">
    <property type="nucleotide sequence ID" value="NZ_RDSM01000001.1"/>
</dbReference>
<name>A0A4V1L646_9BACT</name>
<gene>
    <name evidence="3" type="ORF">GRAN_1304</name>
</gene>
<evidence type="ECO:0000256" key="1">
    <source>
        <dbReference type="ARBA" id="ARBA00023239"/>
    </source>
</evidence>
<evidence type="ECO:0000259" key="2">
    <source>
        <dbReference type="Pfam" id="PF04909"/>
    </source>
</evidence>
<reference evidence="4" key="2">
    <citation type="submission" date="2019-02" db="EMBL/GenBank/DDBJ databases">
        <title>Granulicella sibirica sp. nov., a psychrotolerant acidobacterium isolated from an organic soil layer in forested tundra, West Siberia.</title>
        <authorList>
            <person name="Oshkin I.Y."/>
            <person name="Kulichevskaya I.S."/>
            <person name="Rijpstra W.I.C."/>
            <person name="Sinninghe Damste J.S."/>
            <person name="Rakitin A.L."/>
            <person name="Ravin N.V."/>
            <person name="Dedysh S.N."/>
        </authorList>
    </citation>
    <scope>NUCLEOTIDE SEQUENCE [LARGE SCALE GENOMIC DNA]</scope>
    <source>
        <strain evidence="4">AF10</strain>
    </source>
</reference>
<dbReference type="OrthoDB" id="9777673at2"/>
<dbReference type="AlphaFoldDB" id="A0A4V1L646"/>
<reference evidence="3 4" key="1">
    <citation type="submission" date="2018-11" db="EMBL/GenBank/DDBJ databases">
        <authorList>
            <person name="Mardanov A.V."/>
            <person name="Ravin N.V."/>
            <person name="Dedysh S.N."/>
        </authorList>
    </citation>
    <scope>NUCLEOTIDE SEQUENCE [LARGE SCALE GENOMIC DNA]</scope>
    <source>
        <strain evidence="3 4">AF10</strain>
    </source>
</reference>
<dbReference type="Proteomes" id="UP000289437">
    <property type="component" value="Unassembled WGS sequence"/>
</dbReference>
<dbReference type="EMBL" id="RDSM01000001">
    <property type="protein sequence ID" value="RXH57994.1"/>
    <property type="molecule type" value="Genomic_DNA"/>
</dbReference>
<dbReference type="GO" id="GO:0016787">
    <property type="term" value="F:hydrolase activity"/>
    <property type="evidence" value="ECO:0007669"/>
    <property type="project" value="InterPro"/>
</dbReference>
<dbReference type="SUPFAM" id="SSF51556">
    <property type="entry name" value="Metallo-dependent hydrolases"/>
    <property type="match status" value="1"/>
</dbReference>
<dbReference type="GO" id="GO:0016831">
    <property type="term" value="F:carboxy-lyase activity"/>
    <property type="evidence" value="ECO:0007669"/>
    <property type="project" value="InterPro"/>
</dbReference>
<accession>A0A4V1L646</accession>
<keyword evidence="4" id="KW-1185">Reference proteome</keyword>
<dbReference type="GO" id="GO:0005737">
    <property type="term" value="C:cytoplasm"/>
    <property type="evidence" value="ECO:0007669"/>
    <property type="project" value="TreeGrafter"/>
</dbReference>
<dbReference type="InterPro" id="IPR032466">
    <property type="entry name" value="Metal_Hydrolase"/>
</dbReference>
<evidence type="ECO:0000313" key="3">
    <source>
        <dbReference type="EMBL" id="RXH57994.1"/>
    </source>
</evidence>
<dbReference type="InterPro" id="IPR032465">
    <property type="entry name" value="ACMSD"/>
</dbReference>
<protein>
    <submittedName>
        <fullName evidence="3">2-amino-3-carboxymuconate-6-semialdehyde decarboxylase</fullName>
    </submittedName>
</protein>
<keyword evidence="1" id="KW-0456">Lyase</keyword>
<organism evidence="3 4">
    <name type="scientific">Granulicella sibirica</name>
    <dbReference type="NCBI Taxonomy" id="2479048"/>
    <lineage>
        <taxon>Bacteria</taxon>
        <taxon>Pseudomonadati</taxon>
        <taxon>Acidobacteriota</taxon>
        <taxon>Terriglobia</taxon>
        <taxon>Terriglobales</taxon>
        <taxon>Acidobacteriaceae</taxon>
        <taxon>Granulicella</taxon>
    </lineage>
</organism>
<dbReference type="PANTHER" id="PTHR21240">
    <property type="entry name" value="2-AMINO-3-CARBOXYLMUCONATE-6-SEMIALDEHYDE DECARBOXYLASE"/>
    <property type="match status" value="1"/>
</dbReference>
<dbReference type="Pfam" id="PF04909">
    <property type="entry name" value="Amidohydro_2"/>
    <property type="match status" value="1"/>
</dbReference>
<comment type="caution">
    <text evidence="3">The sequence shown here is derived from an EMBL/GenBank/DDBJ whole genome shotgun (WGS) entry which is preliminary data.</text>
</comment>
<evidence type="ECO:0000313" key="4">
    <source>
        <dbReference type="Proteomes" id="UP000289437"/>
    </source>
</evidence>
<dbReference type="InterPro" id="IPR006680">
    <property type="entry name" value="Amidohydro-rel"/>
</dbReference>
<dbReference type="GO" id="GO:0019748">
    <property type="term" value="P:secondary metabolic process"/>
    <property type="evidence" value="ECO:0007669"/>
    <property type="project" value="TreeGrafter"/>
</dbReference>
<proteinExistence type="predicted"/>
<feature type="domain" description="Amidohydrolase-related" evidence="2">
    <location>
        <begin position="3"/>
        <end position="327"/>
    </location>
</feature>
<dbReference type="Gene3D" id="3.20.20.140">
    <property type="entry name" value="Metal-dependent hydrolases"/>
    <property type="match status" value="1"/>
</dbReference>
<dbReference type="PANTHER" id="PTHR21240:SF28">
    <property type="entry name" value="ISO-OROTATE DECARBOXYLASE (EUROFUNG)"/>
    <property type="match status" value="1"/>
</dbReference>